<protein>
    <submittedName>
        <fullName evidence="2">Uncharacterized protein</fullName>
    </submittedName>
</protein>
<dbReference type="WBParaSite" id="PEQ_0001177901-mRNA-1">
    <property type="protein sequence ID" value="PEQ_0001177901-mRNA-1"/>
    <property type="gene ID" value="PEQ_0001177901"/>
</dbReference>
<name>A0A914S3Q1_PAREQ</name>
<dbReference type="AlphaFoldDB" id="A0A914S3Q1"/>
<keyword evidence="1" id="KW-1185">Reference proteome</keyword>
<sequence>MWGLRESDDARSSSVPTTVGTMIGEVVQYFGSFMMAFSYRHDVIDSGVAEEMRDACVDDGGVRAKSESCDAAGVNVL</sequence>
<organism evidence="1 2">
    <name type="scientific">Parascaris equorum</name>
    <name type="common">Equine roundworm</name>
    <dbReference type="NCBI Taxonomy" id="6256"/>
    <lineage>
        <taxon>Eukaryota</taxon>
        <taxon>Metazoa</taxon>
        <taxon>Ecdysozoa</taxon>
        <taxon>Nematoda</taxon>
        <taxon>Chromadorea</taxon>
        <taxon>Rhabditida</taxon>
        <taxon>Spirurina</taxon>
        <taxon>Ascaridomorpha</taxon>
        <taxon>Ascaridoidea</taxon>
        <taxon>Ascarididae</taxon>
        <taxon>Parascaris</taxon>
    </lineage>
</organism>
<accession>A0A914S3Q1</accession>
<evidence type="ECO:0000313" key="1">
    <source>
        <dbReference type="Proteomes" id="UP000887564"/>
    </source>
</evidence>
<dbReference type="Proteomes" id="UP000887564">
    <property type="component" value="Unplaced"/>
</dbReference>
<evidence type="ECO:0000313" key="2">
    <source>
        <dbReference type="WBParaSite" id="PEQ_0001177901-mRNA-1"/>
    </source>
</evidence>
<proteinExistence type="predicted"/>
<reference evidence="2" key="1">
    <citation type="submission" date="2022-11" db="UniProtKB">
        <authorList>
            <consortium name="WormBaseParasite"/>
        </authorList>
    </citation>
    <scope>IDENTIFICATION</scope>
</reference>